<feature type="active site" evidence="1">
    <location>
        <position position="45"/>
    </location>
</feature>
<evidence type="ECO:0000256" key="2">
    <source>
        <dbReference type="PIRSR" id="PIRSR640198-2"/>
    </source>
</evidence>
<dbReference type="SUPFAM" id="SSF140931">
    <property type="entry name" value="Fic-like"/>
    <property type="match status" value="1"/>
</dbReference>
<dbReference type="HOGENOM" id="CLU_2326318_0_0_1"/>
<dbReference type="Pfam" id="PF02661">
    <property type="entry name" value="Fic"/>
    <property type="match status" value="1"/>
</dbReference>
<dbReference type="STRING" id="670483.S7R7G9"/>
<evidence type="ECO:0000313" key="4">
    <source>
        <dbReference type="EMBL" id="EPQ50325.1"/>
    </source>
</evidence>
<dbReference type="InterPro" id="IPR003812">
    <property type="entry name" value="Fido"/>
</dbReference>
<reference evidence="4 5" key="1">
    <citation type="journal article" date="2012" name="Science">
        <title>The Paleozoic origin of enzymatic lignin decomposition reconstructed from 31 fungal genomes.</title>
        <authorList>
            <person name="Floudas D."/>
            <person name="Binder M."/>
            <person name="Riley R."/>
            <person name="Barry K."/>
            <person name="Blanchette R.A."/>
            <person name="Henrissat B."/>
            <person name="Martinez A.T."/>
            <person name="Otillar R."/>
            <person name="Spatafora J.W."/>
            <person name="Yadav J.S."/>
            <person name="Aerts A."/>
            <person name="Benoit I."/>
            <person name="Boyd A."/>
            <person name="Carlson A."/>
            <person name="Copeland A."/>
            <person name="Coutinho P.M."/>
            <person name="de Vries R.P."/>
            <person name="Ferreira P."/>
            <person name="Findley K."/>
            <person name="Foster B."/>
            <person name="Gaskell J."/>
            <person name="Glotzer D."/>
            <person name="Gorecki P."/>
            <person name="Heitman J."/>
            <person name="Hesse C."/>
            <person name="Hori C."/>
            <person name="Igarashi K."/>
            <person name="Jurgens J.A."/>
            <person name="Kallen N."/>
            <person name="Kersten P."/>
            <person name="Kohler A."/>
            <person name="Kuees U."/>
            <person name="Kumar T.K.A."/>
            <person name="Kuo A."/>
            <person name="LaButti K."/>
            <person name="Larrondo L.F."/>
            <person name="Lindquist E."/>
            <person name="Ling A."/>
            <person name="Lombard V."/>
            <person name="Lucas S."/>
            <person name="Lundell T."/>
            <person name="Martin R."/>
            <person name="McLaughlin D.J."/>
            <person name="Morgenstern I."/>
            <person name="Morin E."/>
            <person name="Murat C."/>
            <person name="Nagy L.G."/>
            <person name="Nolan M."/>
            <person name="Ohm R.A."/>
            <person name="Patyshakuliyeva A."/>
            <person name="Rokas A."/>
            <person name="Ruiz-Duenas F.J."/>
            <person name="Sabat G."/>
            <person name="Salamov A."/>
            <person name="Samejima M."/>
            <person name="Schmutz J."/>
            <person name="Slot J.C."/>
            <person name="St John F."/>
            <person name="Stenlid J."/>
            <person name="Sun H."/>
            <person name="Sun S."/>
            <person name="Syed K."/>
            <person name="Tsang A."/>
            <person name="Wiebenga A."/>
            <person name="Young D."/>
            <person name="Pisabarro A."/>
            <person name="Eastwood D.C."/>
            <person name="Martin F."/>
            <person name="Cullen D."/>
            <person name="Grigoriev I.V."/>
            <person name="Hibbett D.S."/>
        </authorList>
    </citation>
    <scope>NUCLEOTIDE SEQUENCE [LARGE SCALE GENOMIC DNA]</scope>
    <source>
        <strain evidence="4 5">ATCC 11539</strain>
    </source>
</reference>
<dbReference type="OrthoDB" id="439046at2759"/>
<name>S7R7G9_GLOTA</name>
<dbReference type="KEGG" id="gtr:GLOTRDRAFT_50734"/>
<dbReference type="RefSeq" id="XP_007871236.1">
    <property type="nucleotide sequence ID" value="XM_007873045.1"/>
</dbReference>
<dbReference type="InterPro" id="IPR040198">
    <property type="entry name" value="Fido_containing"/>
</dbReference>
<proteinExistence type="predicted"/>
<dbReference type="PROSITE" id="PS51459">
    <property type="entry name" value="FIDO"/>
    <property type="match status" value="1"/>
</dbReference>
<keyword evidence="2" id="KW-0067">ATP-binding</keyword>
<feature type="domain" description="Fido" evidence="3">
    <location>
        <begin position="1"/>
        <end position="99"/>
    </location>
</feature>
<feature type="non-terminal residue" evidence="4">
    <location>
        <position position="1"/>
    </location>
</feature>
<dbReference type="PANTHER" id="PTHR13504:SF38">
    <property type="entry name" value="FIDO DOMAIN-CONTAINING PROTEIN"/>
    <property type="match status" value="1"/>
</dbReference>
<dbReference type="eggNOG" id="KOG3824">
    <property type="taxonomic scope" value="Eukaryota"/>
</dbReference>
<feature type="binding site" evidence="2">
    <location>
        <begin position="49"/>
        <end position="56"/>
    </location>
    <ligand>
        <name>ATP</name>
        <dbReference type="ChEBI" id="CHEBI:30616"/>
    </ligand>
</feature>
<dbReference type="Proteomes" id="UP000030669">
    <property type="component" value="Unassembled WGS sequence"/>
</dbReference>
<gene>
    <name evidence="4" type="ORF">GLOTRDRAFT_50734</name>
</gene>
<organism evidence="4 5">
    <name type="scientific">Gloeophyllum trabeum (strain ATCC 11539 / FP-39264 / Madison 617)</name>
    <name type="common">Brown rot fungus</name>
    <dbReference type="NCBI Taxonomy" id="670483"/>
    <lineage>
        <taxon>Eukaryota</taxon>
        <taxon>Fungi</taxon>
        <taxon>Dikarya</taxon>
        <taxon>Basidiomycota</taxon>
        <taxon>Agaricomycotina</taxon>
        <taxon>Agaricomycetes</taxon>
        <taxon>Gloeophyllales</taxon>
        <taxon>Gloeophyllaceae</taxon>
        <taxon>Gloeophyllum</taxon>
    </lineage>
</organism>
<keyword evidence="5" id="KW-1185">Reference proteome</keyword>
<dbReference type="Gene3D" id="1.10.3290.10">
    <property type="entry name" value="Fido-like domain"/>
    <property type="match status" value="1"/>
</dbReference>
<dbReference type="AlphaFoldDB" id="S7R7G9"/>
<dbReference type="EMBL" id="KB469318">
    <property type="protein sequence ID" value="EPQ50325.1"/>
    <property type="molecule type" value="Genomic_DNA"/>
</dbReference>
<sequence>IQFCPYDEVDAELETFCERFNLLAQPDMDPFAAAAWISHVFVTIHPFEDGNGRISRILASIPLVRRGYPPLNIPSFLRDSYHIVLNDVCFLSSPPSPQH</sequence>
<dbReference type="GO" id="GO:0005524">
    <property type="term" value="F:ATP binding"/>
    <property type="evidence" value="ECO:0007669"/>
    <property type="project" value="UniProtKB-KW"/>
</dbReference>
<dbReference type="InterPro" id="IPR036597">
    <property type="entry name" value="Fido-like_dom_sf"/>
</dbReference>
<keyword evidence="2" id="KW-0547">Nucleotide-binding</keyword>
<dbReference type="GeneID" id="19306756"/>
<evidence type="ECO:0000313" key="5">
    <source>
        <dbReference type="Proteomes" id="UP000030669"/>
    </source>
</evidence>
<accession>S7R7G9</accession>
<evidence type="ECO:0000256" key="1">
    <source>
        <dbReference type="PIRSR" id="PIRSR640198-1"/>
    </source>
</evidence>
<protein>
    <recommendedName>
        <fullName evidence="3">Fido domain-containing protein</fullName>
    </recommendedName>
</protein>
<dbReference type="PANTHER" id="PTHR13504">
    <property type="entry name" value="FIDO DOMAIN-CONTAINING PROTEIN DDB_G0283145"/>
    <property type="match status" value="1"/>
</dbReference>
<evidence type="ECO:0000259" key="3">
    <source>
        <dbReference type="PROSITE" id="PS51459"/>
    </source>
</evidence>